<dbReference type="AlphaFoldDB" id="A0A934V6G0"/>
<dbReference type="Proteomes" id="UP000600139">
    <property type="component" value="Unassembled WGS sequence"/>
</dbReference>
<name>A0A934V6G0_9BACT</name>
<organism evidence="1 2">
    <name type="scientific">Luteolibacter yonseiensis</name>
    <dbReference type="NCBI Taxonomy" id="1144680"/>
    <lineage>
        <taxon>Bacteria</taxon>
        <taxon>Pseudomonadati</taxon>
        <taxon>Verrucomicrobiota</taxon>
        <taxon>Verrucomicrobiia</taxon>
        <taxon>Verrucomicrobiales</taxon>
        <taxon>Verrucomicrobiaceae</taxon>
        <taxon>Luteolibacter</taxon>
    </lineage>
</organism>
<keyword evidence="2" id="KW-1185">Reference proteome</keyword>
<dbReference type="EMBL" id="JAENIK010000004">
    <property type="protein sequence ID" value="MBK1814987.1"/>
    <property type="molecule type" value="Genomic_DNA"/>
</dbReference>
<sequence length="87" mass="9502">MSSIQLSPSELEDVKRIAARDIAGAVLAGINIEELQLMDIATVSAFTGLPVDRVARSMPIVELGPRSRRVRISDYKAYIAKHIKNPA</sequence>
<proteinExistence type="predicted"/>
<reference evidence="1" key="1">
    <citation type="submission" date="2021-01" db="EMBL/GenBank/DDBJ databases">
        <title>Modified the classification status of verrucomicrobia.</title>
        <authorList>
            <person name="Feng X."/>
        </authorList>
    </citation>
    <scope>NUCLEOTIDE SEQUENCE</scope>
    <source>
        <strain evidence="1">JCM 18052</strain>
    </source>
</reference>
<protein>
    <submittedName>
        <fullName evidence="1">Uncharacterized protein</fullName>
    </submittedName>
</protein>
<comment type="caution">
    <text evidence="1">The sequence shown here is derived from an EMBL/GenBank/DDBJ whole genome shotgun (WGS) entry which is preliminary data.</text>
</comment>
<gene>
    <name evidence="1" type="ORF">JIN84_05135</name>
</gene>
<accession>A0A934V6G0</accession>
<evidence type="ECO:0000313" key="2">
    <source>
        <dbReference type="Proteomes" id="UP000600139"/>
    </source>
</evidence>
<evidence type="ECO:0000313" key="1">
    <source>
        <dbReference type="EMBL" id="MBK1814987.1"/>
    </source>
</evidence>
<dbReference type="RefSeq" id="WP_200349933.1">
    <property type="nucleotide sequence ID" value="NZ_BAABHZ010000010.1"/>
</dbReference>